<reference evidence="1" key="2">
    <citation type="submission" date="2024-05" db="EMBL/GenBank/DDBJ databases">
        <authorList>
            <person name="Matrishin C.B."/>
            <person name="Kauffman K.M."/>
        </authorList>
    </citation>
    <scope>NUCLEOTIDE SEQUENCE</scope>
</reference>
<accession>A0AAT9J7Z0</accession>
<sequence>MGFELTGIELDPEYYSAAKERLMKQQSVPQLFAAEDLVDYTQESSGYLF</sequence>
<reference evidence="1" key="1">
    <citation type="journal article" date="2023" name="Microbiome">
        <title>Phages are unrecognized players in the ecology of the oral pathogen Porphyromonas gingivalis.</title>
        <authorList>
            <person name="Matrishin C.B."/>
            <person name="Haase E.M."/>
            <person name="Dewhirst F.E."/>
            <person name="Mark Welch J.L."/>
            <person name="Miranda-Sanchez F."/>
            <person name="Chen T."/>
            <person name="MacFarland D.C."/>
            <person name="Kauffman K.M."/>
        </authorList>
    </citation>
    <scope>NUCLEOTIDE SEQUENCE</scope>
</reference>
<organism evidence="1">
    <name type="scientific">Porphyromonas phage phage005a_ATCC49417</name>
    <dbReference type="NCBI Taxonomy" id="3154097"/>
    <lineage>
        <taxon>Viruses</taxon>
    </lineage>
</organism>
<keyword evidence="1" id="KW-0489">Methyltransferase</keyword>
<evidence type="ECO:0000313" key="1">
    <source>
        <dbReference type="EMBL" id="DBA54858.1"/>
    </source>
</evidence>
<name>A0AAT9J7Z0_9VIRU</name>
<dbReference type="GO" id="GO:0032259">
    <property type="term" value="P:methylation"/>
    <property type="evidence" value="ECO:0007669"/>
    <property type="project" value="UniProtKB-KW"/>
</dbReference>
<keyword evidence="1" id="KW-0808">Transferase</keyword>
<dbReference type="EMBL" id="BK068088">
    <property type="protein sequence ID" value="DBA54858.1"/>
    <property type="molecule type" value="Genomic_DNA"/>
</dbReference>
<protein>
    <submittedName>
        <fullName evidence="1">Methyltransferase</fullName>
    </submittedName>
</protein>
<proteinExistence type="predicted"/>
<dbReference type="GO" id="GO:0008168">
    <property type="term" value="F:methyltransferase activity"/>
    <property type="evidence" value="ECO:0007669"/>
    <property type="project" value="UniProtKB-KW"/>
</dbReference>